<accession>A0A2W5VFY2</accession>
<reference evidence="2 3" key="1">
    <citation type="submission" date="2017-08" db="EMBL/GenBank/DDBJ databases">
        <title>Infants hospitalized years apart are colonized by the same room-sourced microbial strains.</title>
        <authorList>
            <person name="Brooks B."/>
            <person name="Olm M.R."/>
            <person name="Firek B.A."/>
            <person name="Baker R."/>
            <person name="Thomas B.C."/>
            <person name="Morowitz M.J."/>
            <person name="Banfield J.F."/>
        </authorList>
    </citation>
    <scope>NUCLEOTIDE SEQUENCE [LARGE SCALE GENOMIC DNA]</scope>
    <source>
        <strain evidence="2">S2_003_000_R2_4</strain>
    </source>
</reference>
<gene>
    <name evidence="2" type="ORF">DI526_02180</name>
</gene>
<dbReference type="AlphaFoldDB" id="A0A2W5VFY2"/>
<evidence type="ECO:0000313" key="2">
    <source>
        <dbReference type="EMBL" id="PZR36773.1"/>
    </source>
</evidence>
<evidence type="ECO:0000256" key="1">
    <source>
        <dbReference type="SAM" id="SignalP"/>
    </source>
</evidence>
<organism evidence="2 3">
    <name type="scientific">Caulobacter segnis</name>
    <dbReference type="NCBI Taxonomy" id="88688"/>
    <lineage>
        <taxon>Bacteria</taxon>
        <taxon>Pseudomonadati</taxon>
        <taxon>Pseudomonadota</taxon>
        <taxon>Alphaproteobacteria</taxon>
        <taxon>Caulobacterales</taxon>
        <taxon>Caulobacteraceae</taxon>
        <taxon>Caulobacter</taxon>
    </lineage>
</organism>
<sequence length="150" mass="16336">MKTVMTATFLLALTFASGAEAAPRARVRDVVIHAGWTWGQGPSETFTRTLTEEVDEGLAACAAGQDLRLDLKIERLNVRHLGDIDLNRPNRLVAQVKVRRASDKAVIDLQRIDVQTPDEGLMAAVRDPELILAEATGRAICRTFFAAPAA</sequence>
<keyword evidence="1" id="KW-0732">Signal</keyword>
<protein>
    <submittedName>
        <fullName evidence="2">Uncharacterized protein</fullName>
    </submittedName>
</protein>
<evidence type="ECO:0000313" key="3">
    <source>
        <dbReference type="Proteomes" id="UP000249393"/>
    </source>
</evidence>
<dbReference type="RefSeq" id="WP_304273599.1">
    <property type="nucleotide sequence ID" value="NZ_QFQZ01000004.1"/>
</dbReference>
<feature type="chain" id="PRO_5015947620" evidence="1">
    <location>
        <begin position="22"/>
        <end position="150"/>
    </location>
</feature>
<feature type="signal peptide" evidence="1">
    <location>
        <begin position="1"/>
        <end position="21"/>
    </location>
</feature>
<comment type="caution">
    <text evidence="2">The sequence shown here is derived from an EMBL/GenBank/DDBJ whole genome shotgun (WGS) entry which is preliminary data.</text>
</comment>
<dbReference type="Proteomes" id="UP000249393">
    <property type="component" value="Unassembled WGS sequence"/>
</dbReference>
<name>A0A2W5VFY2_9CAUL</name>
<proteinExistence type="predicted"/>
<dbReference type="EMBL" id="QFQZ01000004">
    <property type="protein sequence ID" value="PZR36773.1"/>
    <property type="molecule type" value="Genomic_DNA"/>
</dbReference>